<dbReference type="PANTHER" id="PTHR12461:SF102">
    <property type="entry name" value="LYSINE-SPECIFIC DEMETHYLASE JMJ31"/>
    <property type="match status" value="1"/>
</dbReference>
<gene>
    <name evidence="4" type="primary">g9580</name>
    <name evidence="4" type="ORF">VP750_LOCUS8633</name>
</gene>
<feature type="compositionally biased region" description="Basic and acidic residues" evidence="2">
    <location>
        <begin position="331"/>
        <end position="340"/>
    </location>
</feature>
<evidence type="ECO:0000256" key="2">
    <source>
        <dbReference type="SAM" id="MobiDB-lite"/>
    </source>
</evidence>
<name>A0ABP1G5Z2_9CHLO</name>
<feature type="compositionally biased region" description="Basic and acidic residues" evidence="2">
    <location>
        <begin position="374"/>
        <end position="390"/>
    </location>
</feature>
<feature type="domain" description="JmjC" evidence="3">
    <location>
        <begin position="123"/>
        <end position="283"/>
    </location>
</feature>
<comment type="similarity">
    <text evidence="1">Belongs to the JARID1 histone demethylase family.</text>
</comment>
<comment type="caution">
    <text evidence="4">The sequence shown here is derived from an EMBL/GenBank/DDBJ whole genome shotgun (WGS) entry which is preliminary data.</text>
</comment>
<dbReference type="PROSITE" id="PS51184">
    <property type="entry name" value="JMJC"/>
    <property type="match status" value="1"/>
</dbReference>
<dbReference type="Gene3D" id="2.60.120.650">
    <property type="entry name" value="Cupin"/>
    <property type="match status" value="1"/>
</dbReference>
<proteinExistence type="inferred from homology"/>
<dbReference type="CDD" id="cd02208">
    <property type="entry name" value="cupin_RmlC-like"/>
    <property type="match status" value="1"/>
</dbReference>
<dbReference type="EMBL" id="CAXHTA020000016">
    <property type="protein sequence ID" value="CAL5226727.1"/>
    <property type="molecule type" value="Genomic_DNA"/>
</dbReference>
<dbReference type="SMART" id="SM00558">
    <property type="entry name" value="JmjC"/>
    <property type="match status" value="1"/>
</dbReference>
<feature type="compositionally biased region" description="Polar residues" evidence="2">
    <location>
        <begin position="305"/>
        <end position="329"/>
    </location>
</feature>
<feature type="region of interest" description="Disordered" evidence="2">
    <location>
        <begin position="371"/>
        <end position="390"/>
    </location>
</feature>
<reference evidence="4 5" key="1">
    <citation type="submission" date="2024-06" db="EMBL/GenBank/DDBJ databases">
        <authorList>
            <person name="Kraege A."/>
            <person name="Thomma B."/>
        </authorList>
    </citation>
    <scope>NUCLEOTIDE SEQUENCE [LARGE SCALE GENOMIC DNA]</scope>
</reference>
<dbReference type="PANTHER" id="PTHR12461">
    <property type="entry name" value="HYPOXIA-INDUCIBLE FACTOR 1 ALPHA INHIBITOR-RELATED"/>
    <property type="match status" value="1"/>
</dbReference>
<protein>
    <submittedName>
        <fullName evidence="4">G9580 protein</fullName>
    </submittedName>
</protein>
<dbReference type="Pfam" id="PF13621">
    <property type="entry name" value="Cupin_8"/>
    <property type="match status" value="1"/>
</dbReference>
<evidence type="ECO:0000256" key="1">
    <source>
        <dbReference type="ARBA" id="ARBA00006801"/>
    </source>
</evidence>
<evidence type="ECO:0000313" key="5">
    <source>
        <dbReference type="Proteomes" id="UP001497392"/>
    </source>
</evidence>
<dbReference type="InterPro" id="IPR003347">
    <property type="entry name" value="JmjC_dom"/>
</dbReference>
<evidence type="ECO:0000313" key="4">
    <source>
        <dbReference type="EMBL" id="CAL5226727.1"/>
    </source>
</evidence>
<evidence type="ECO:0000259" key="3">
    <source>
        <dbReference type="PROSITE" id="PS51184"/>
    </source>
</evidence>
<dbReference type="SUPFAM" id="SSF51197">
    <property type="entry name" value="Clavaminate synthase-like"/>
    <property type="match status" value="1"/>
</dbReference>
<accession>A0ABP1G5Z2</accession>
<sequence length="529" mass="57995">MASERAARGTAEFQMSDIEAGSHKALDRSPYVIRGAVAGWPACTRWAGDAGIDRLDSLAGQAEVQVMVSESGVYNGDLGQRRSETMPFSRFLRAAQAADGGTAQHLHTRGAVQATITDAAHADGGKDPCGLHALKADFDARQLLALLTPEYAHSTNLWMQQRSGSSSMHYDPYENLLCVVSGSKTVRCCSPEATPGVYPRPLWGESSNHSSVSMAAPDLACHPRYVDALAAMQTAVLQAGDAIFIPEGWWHQIDSAAGTIAVNIWWRSAFDRLLGSHMDSYYLRRSLQSLTGAQKARLLERPQTFTPAAKQSDSSPSQTDKAGQGSMQEQRGMEQERSERGNCSSQQGAMQPAHEHPPAQQGSSAYWAGAADDSGLKEHRSAKRPRSERVCSKKETDWLAGFDPLWGVSGYLQRFCDEPPDRLLDHIRRVLRDQPAHLRLMLMDRLSPAFAELLTSKMEERAAQDNGATPYCHLDNWRHEGEVRELMLTLYELTGDTSAMMDRLVKGIEAFAKEACMTALQDATGITSL</sequence>
<keyword evidence="5" id="KW-1185">Reference proteome</keyword>
<organism evidence="4 5">
    <name type="scientific">Coccomyxa viridis</name>
    <dbReference type="NCBI Taxonomy" id="1274662"/>
    <lineage>
        <taxon>Eukaryota</taxon>
        <taxon>Viridiplantae</taxon>
        <taxon>Chlorophyta</taxon>
        <taxon>core chlorophytes</taxon>
        <taxon>Trebouxiophyceae</taxon>
        <taxon>Trebouxiophyceae incertae sedis</taxon>
        <taxon>Coccomyxaceae</taxon>
        <taxon>Coccomyxa</taxon>
    </lineage>
</organism>
<feature type="region of interest" description="Disordered" evidence="2">
    <location>
        <begin position="305"/>
        <end position="366"/>
    </location>
</feature>
<dbReference type="InterPro" id="IPR041667">
    <property type="entry name" value="Cupin_8"/>
</dbReference>
<dbReference type="Proteomes" id="UP001497392">
    <property type="component" value="Unassembled WGS sequence"/>
</dbReference>